<organism evidence="3 4">
    <name type="scientific">Eiseniibacteriota bacterium</name>
    <dbReference type="NCBI Taxonomy" id="2212470"/>
    <lineage>
        <taxon>Bacteria</taxon>
        <taxon>Candidatus Eiseniibacteriota</taxon>
    </lineage>
</organism>
<keyword evidence="2" id="KW-1133">Transmembrane helix</keyword>
<comment type="caution">
    <text evidence="3">The sequence shown here is derived from an EMBL/GenBank/DDBJ whole genome shotgun (WGS) entry which is preliminary data.</text>
</comment>
<accession>A0A956NJA7</accession>
<feature type="non-terminal residue" evidence="3">
    <location>
        <position position="65"/>
    </location>
</feature>
<feature type="region of interest" description="Disordered" evidence="1">
    <location>
        <begin position="1"/>
        <end position="31"/>
    </location>
</feature>
<dbReference type="Proteomes" id="UP000739538">
    <property type="component" value="Unassembled WGS sequence"/>
</dbReference>
<name>A0A956NJA7_UNCEI</name>
<reference evidence="3" key="2">
    <citation type="journal article" date="2021" name="Microbiome">
        <title>Successional dynamics and alternative stable states in a saline activated sludge microbial community over 9 years.</title>
        <authorList>
            <person name="Wang Y."/>
            <person name="Ye J."/>
            <person name="Ju F."/>
            <person name="Liu L."/>
            <person name="Boyd J.A."/>
            <person name="Deng Y."/>
            <person name="Parks D.H."/>
            <person name="Jiang X."/>
            <person name="Yin X."/>
            <person name="Woodcroft B.J."/>
            <person name="Tyson G.W."/>
            <person name="Hugenholtz P."/>
            <person name="Polz M.F."/>
            <person name="Zhang T."/>
        </authorList>
    </citation>
    <scope>NUCLEOTIDE SEQUENCE</scope>
    <source>
        <strain evidence="3">HKST-UBA02</strain>
    </source>
</reference>
<protein>
    <submittedName>
        <fullName evidence="3">Uncharacterized protein</fullName>
    </submittedName>
</protein>
<feature type="transmembrane region" description="Helical" evidence="2">
    <location>
        <begin position="36"/>
        <end position="56"/>
    </location>
</feature>
<proteinExistence type="predicted"/>
<dbReference type="EMBL" id="JAGQHS010000454">
    <property type="protein sequence ID" value="MCA9759717.1"/>
    <property type="molecule type" value="Genomic_DNA"/>
</dbReference>
<evidence type="ECO:0000256" key="2">
    <source>
        <dbReference type="SAM" id="Phobius"/>
    </source>
</evidence>
<evidence type="ECO:0000313" key="4">
    <source>
        <dbReference type="Proteomes" id="UP000739538"/>
    </source>
</evidence>
<sequence>MTASAWWRGAQGPAVGSETETALRQAGTPRTASRGLVTAFAAASLIALAAPVPALANWTCDDPLT</sequence>
<gene>
    <name evidence="3" type="ORF">KDA27_28225</name>
</gene>
<evidence type="ECO:0000313" key="3">
    <source>
        <dbReference type="EMBL" id="MCA9759717.1"/>
    </source>
</evidence>
<reference evidence="3" key="1">
    <citation type="submission" date="2020-04" db="EMBL/GenBank/DDBJ databases">
        <authorList>
            <person name="Zhang T."/>
        </authorList>
    </citation>
    <scope>NUCLEOTIDE SEQUENCE</scope>
    <source>
        <strain evidence="3">HKST-UBA02</strain>
    </source>
</reference>
<dbReference type="AlphaFoldDB" id="A0A956NJA7"/>
<keyword evidence="2" id="KW-0812">Transmembrane</keyword>
<evidence type="ECO:0000256" key="1">
    <source>
        <dbReference type="SAM" id="MobiDB-lite"/>
    </source>
</evidence>
<keyword evidence="2" id="KW-0472">Membrane</keyword>